<name>A0A7K1SM55_9BACT</name>
<reference evidence="1 2" key="1">
    <citation type="submission" date="2019-12" db="EMBL/GenBank/DDBJ databases">
        <title>Spirosoma sp. HMF4905 genome sequencing and assembly.</title>
        <authorList>
            <person name="Kang H."/>
            <person name="Cha I."/>
            <person name="Kim H."/>
            <person name="Joh K."/>
        </authorList>
    </citation>
    <scope>NUCLEOTIDE SEQUENCE [LARGE SCALE GENOMIC DNA]</scope>
    <source>
        <strain evidence="1 2">HMF4905</strain>
    </source>
</reference>
<evidence type="ECO:0000313" key="1">
    <source>
        <dbReference type="EMBL" id="MVM34867.1"/>
    </source>
</evidence>
<accession>A0A7K1SM55</accession>
<dbReference type="Proteomes" id="UP000436006">
    <property type="component" value="Unassembled WGS sequence"/>
</dbReference>
<dbReference type="EMBL" id="WPIN01000019">
    <property type="protein sequence ID" value="MVM34867.1"/>
    <property type="molecule type" value="Genomic_DNA"/>
</dbReference>
<keyword evidence="2" id="KW-1185">Reference proteome</keyword>
<comment type="caution">
    <text evidence="1">The sequence shown here is derived from an EMBL/GenBank/DDBJ whole genome shotgun (WGS) entry which is preliminary data.</text>
</comment>
<organism evidence="1 2">
    <name type="scientific">Spirosoma arboris</name>
    <dbReference type="NCBI Taxonomy" id="2682092"/>
    <lineage>
        <taxon>Bacteria</taxon>
        <taxon>Pseudomonadati</taxon>
        <taxon>Bacteroidota</taxon>
        <taxon>Cytophagia</taxon>
        <taxon>Cytophagales</taxon>
        <taxon>Cytophagaceae</taxon>
        <taxon>Spirosoma</taxon>
    </lineage>
</organism>
<sequence>MQNVRIAQIGQVAVNRPFYEVFINGKRFAAVVNKSGKVEFVPPRFLKEIGIGSVYADTFRDSLDSEVITAMNISGTTTVLDSRFAVVNYGTGLAFVADFLPYKGWSGLNPTASITINA</sequence>
<evidence type="ECO:0000313" key="2">
    <source>
        <dbReference type="Proteomes" id="UP000436006"/>
    </source>
</evidence>
<dbReference type="RefSeq" id="WP_157589688.1">
    <property type="nucleotide sequence ID" value="NZ_WPIN01000019.1"/>
</dbReference>
<dbReference type="AlphaFoldDB" id="A0A7K1SM55"/>
<proteinExistence type="predicted"/>
<protein>
    <submittedName>
        <fullName evidence="1">Uncharacterized protein</fullName>
    </submittedName>
</protein>
<gene>
    <name evidence="1" type="ORF">GO755_32865</name>
</gene>